<name>A0A4R9LYD3_9LEPT</name>
<feature type="transmembrane region" description="Helical" evidence="9">
    <location>
        <begin position="272"/>
        <end position="293"/>
    </location>
</feature>
<dbReference type="InterPro" id="IPR005279">
    <property type="entry name" value="Dipep/tripep_permease"/>
</dbReference>
<keyword evidence="5" id="KW-0653">Protein transport</keyword>
<protein>
    <submittedName>
        <fullName evidence="11">MFS transporter</fullName>
    </submittedName>
</protein>
<keyword evidence="2 8" id="KW-0813">Transport</keyword>
<dbReference type="RefSeq" id="WP_135761404.1">
    <property type="nucleotide sequence ID" value="NZ_RQHW01000047.1"/>
</dbReference>
<sequence>MEVSNQKIADKHPQGVPYLFLTEMWERLSYYGMRALLILYLVSELHFSDEDAAQVYAVYTALVYLTPILGGYLADRYLGYKAAIYLGSSLMLLGHLSLAFPELPFFYLGLGLLIFGNGFFKPNMSTVFGKLYRNKPELRDSGFTIFYMGINLGGLIGPIICGSLGEGKNWHYGFGAAGIGMAIGMIVFYFGSRKLPASLWERTAFVENIQSGEASLQPVDTHIKERIALIGILSFFSIFFWMAFEQVGSSMNLFALRHTDRNLLGVEVPASFFQSINPLFILIFGPIVAYLWSKLAERGKNPDPILKFVMSLFLLGFGFLVMVFASWEVASGLKAGVLFLFAAYFWNTMSELFLSPVGLSFVSKTAPSRYAGMLMGIWFLSTAAGHYLAGYLFGWAGKFSDLSHFFLFFVGTSWGAAALLFGLWFFLRKWLWKLN</sequence>
<dbReference type="CDD" id="cd17346">
    <property type="entry name" value="MFS_DtpA_like"/>
    <property type="match status" value="1"/>
</dbReference>
<dbReference type="GO" id="GO:0005886">
    <property type="term" value="C:plasma membrane"/>
    <property type="evidence" value="ECO:0007669"/>
    <property type="project" value="UniProtKB-SubCell"/>
</dbReference>
<evidence type="ECO:0000256" key="5">
    <source>
        <dbReference type="ARBA" id="ARBA00022856"/>
    </source>
</evidence>
<keyword evidence="3" id="KW-1003">Cell membrane</keyword>
<dbReference type="AlphaFoldDB" id="A0A4R9LYD3"/>
<dbReference type="PANTHER" id="PTHR23517:SF15">
    <property type="entry name" value="PROTON-DEPENDENT OLIGOPEPTIDE FAMILY TRANSPORT PROTEIN"/>
    <property type="match status" value="1"/>
</dbReference>
<feature type="transmembrane region" description="Helical" evidence="9">
    <location>
        <begin position="374"/>
        <end position="393"/>
    </location>
</feature>
<evidence type="ECO:0000259" key="10">
    <source>
        <dbReference type="PROSITE" id="PS50850"/>
    </source>
</evidence>
<evidence type="ECO:0000256" key="8">
    <source>
        <dbReference type="RuleBase" id="RU003755"/>
    </source>
</evidence>
<dbReference type="InterPro" id="IPR020846">
    <property type="entry name" value="MFS_dom"/>
</dbReference>
<evidence type="ECO:0000256" key="3">
    <source>
        <dbReference type="ARBA" id="ARBA00022475"/>
    </source>
</evidence>
<dbReference type="Proteomes" id="UP000298058">
    <property type="component" value="Unassembled WGS sequence"/>
</dbReference>
<evidence type="ECO:0000313" key="12">
    <source>
        <dbReference type="Proteomes" id="UP000298058"/>
    </source>
</evidence>
<evidence type="ECO:0000256" key="4">
    <source>
        <dbReference type="ARBA" id="ARBA00022692"/>
    </source>
</evidence>
<dbReference type="GO" id="GO:0006857">
    <property type="term" value="P:oligopeptide transport"/>
    <property type="evidence" value="ECO:0007669"/>
    <property type="project" value="InterPro"/>
</dbReference>
<feature type="transmembrane region" description="Helical" evidence="9">
    <location>
        <begin position="172"/>
        <end position="192"/>
    </location>
</feature>
<comment type="subcellular location">
    <subcellularLocation>
        <location evidence="1">Cell membrane</location>
        <topology evidence="1">Multi-pass membrane protein</topology>
    </subcellularLocation>
    <subcellularLocation>
        <location evidence="8">Membrane</location>
        <topology evidence="8">Multi-pass membrane protein</topology>
    </subcellularLocation>
</comment>
<reference evidence="11" key="1">
    <citation type="journal article" date="2019" name="PLoS Negl. Trop. Dis.">
        <title>Revisiting the worldwide diversity of Leptospira species in the environment.</title>
        <authorList>
            <person name="Vincent A.T."/>
            <person name="Schiettekatte O."/>
            <person name="Bourhy P."/>
            <person name="Veyrier F.J."/>
            <person name="Picardeau M."/>
        </authorList>
    </citation>
    <scope>NUCLEOTIDE SEQUENCE [LARGE SCALE GENOMIC DNA]</scope>
    <source>
        <strain evidence="11">201300427</strain>
    </source>
</reference>
<dbReference type="EMBL" id="RQHW01000047">
    <property type="protein sequence ID" value="TGN18722.1"/>
    <property type="molecule type" value="Genomic_DNA"/>
</dbReference>
<evidence type="ECO:0000256" key="6">
    <source>
        <dbReference type="ARBA" id="ARBA00022989"/>
    </source>
</evidence>
<dbReference type="InterPro" id="IPR018456">
    <property type="entry name" value="PTR2_symporter_CS"/>
</dbReference>
<dbReference type="InterPro" id="IPR000109">
    <property type="entry name" value="POT_fam"/>
</dbReference>
<feature type="transmembrane region" description="Helical" evidence="9">
    <location>
        <begin position="405"/>
        <end position="427"/>
    </location>
</feature>
<feature type="transmembrane region" description="Helical" evidence="9">
    <location>
        <begin position="104"/>
        <end position="120"/>
    </location>
</feature>
<evidence type="ECO:0000256" key="9">
    <source>
        <dbReference type="SAM" id="Phobius"/>
    </source>
</evidence>
<feature type="transmembrane region" description="Helical" evidence="9">
    <location>
        <begin position="337"/>
        <end position="362"/>
    </location>
</feature>
<feature type="transmembrane region" description="Helical" evidence="9">
    <location>
        <begin position="53"/>
        <end position="73"/>
    </location>
</feature>
<dbReference type="NCBIfam" id="TIGR00924">
    <property type="entry name" value="yjdL_sub1_fam"/>
    <property type="match status" value="2"/>
</dbReference>
<dbReference type="GO" id="GO:1904680">
    <property type="term" value="F:peptide transmembrane transporter activity"/>
    <property type="evidence" value="ECO:0007669"/>
    <property type="project" value="InterPro"/>
</dbReference>
<dbReference type="PROSITE" id="PS50850">
    <property type="entry name" value="MFS"/>
    <property type="match status" value="1"/>
</dbReference>
<dbReference type="OrthoDB" id="9772725at2"/>
<feature type="transmembrane region" description="Helical" evidence="9">
    <location>
        <begin position="141"/>
        <end position="160"/>
    </location>
</feature>
<feature type="domain" description="Major facilitator superfamily (MFS) profile" evidence="10">
    <location>
        <begin position="1"/>
        <end position="430"/>
    </location>
</feature>
<keyword evidence="4 8" id="KW-0812">Transmembrane</keyword>
<gene>
    <name evidence="11" type="ORF">EHS15_15240</name>
</gene>
<dbReference type="Gene3D" id="1.20.1250.20">
    <property type="entry name" value="MFS general substrate transporter like domains"/>
    <property type="match status" value="2"/>
</dbReference>
<dbReference type="PROSITE" id="PS01023">
    <property type="entry name" value="PTR2_2"/>
    <property type="match status" value="1"/>
</dbReference>
<dbReference type="SUPFAM" id="SSF103473">
    <property type="entry name" value="MFS general substrate transporter"/>
    <property type="match status" value="1"/>
</dbReference>
<feature type="transmembrane region" description="Helical" evidence="9">
    <location>
        <begin position="227"/>
        <end position="244"/>
    </location>
</feature>
<accession>A0A4R9LYD3</accession>
<evidence type="ECO:0000256" key="2">
    <source>
        <dbReference type="ARBA" id="ARBA00022448"/>
    </source>
</evidence>
<dbReference type="PROSITE" id="PS01022">
    <property type="entry name" value="PTR2_1"/>
    <property type="match status" value="1"/>
</dbReference>
<evidence type="ECO:0000256" key="1">
    <source>
        <dbReference type="ARBA" id="ARBA00004651"/>
    </source>
</evidence>
<keyword evidence="12" id="KW-1185">Reference proteome</keyword>
<comment type="similarity">
    <text evidence="8">Belongs to the major facilitator superfamily. Proton-dependent oligopeptide transporter (POT/PTR) (TC 2.A.17) family.</text>
</comment>
<proteinExistence type="inferred from homology"/>
<dbReference type="Pfam" id="PF00854">
    <property type="entry name" value="PTR2"/>
    <property type="match status" value="2"/>
</dbReference>
<evidence type="ECO:0000256" key="7">
    <source>
        <dbReference type="ARBA" id="ARBA00023136"/>
    </source>
</evidence>
<dbReference type="PANTHER" id="PTHR23517">
    <property type="entry name" value="RESISTANCE PROTEIN MDTM, PUTATIVE-RELATED-RELATED"/>
    <property type="match status" value="1"/>
</dbReference>
<evidence type="ECO:0000313" key="11">
    <source>
        <dbReference type="EMBL" id="TGN18722.1"/>
    </source>
</evidence>
<keyword evidence="7 9" id="KW-0472">Membrane</keyword>
<keyword evidence="5" id="KW-0571">Peptide transport</keyword>
<keyword evidence="6 9" id="KW-1133">Transmembrane helix</keyword>
<comment type="caution">
    <text evidence="11">The sequence shown here is derived from an EMBL/GenBank/DDBJ whole genome shotgun (WGS) entry which is preliminary data.</text>
</comment>
<dbReference type="InterPro" id="IPR050171">
    <property type="entry name" value="MFS_Transporters"/>
</dbReference>
<dbReference type="InterPro" id="IPR036259">
    <property type="entry name" value="MFS_trans_sf"/>
</dbReference>
<organism evidence="11 12">
    <name type="scientific">Leptospira idonii</name>
    <dbReference type="NCBI Taxonomy" id="1193500"/>
    <lineage>
        <taxon>Bacteria</taxon>
        <taxon>Pseudomonadati</taxon>
        <taxon>Spirochaetota</taxon>
        <taxon>Spirochaetia</taxon>
        <taxon>Leptospirales</taxon>
        <taxon>Leptospiraceae</taxon>
        <taxon>Leptospira</taxon>
    </lineage>
</organism>
<feature type="transmembrane region" description="Helical" evidence="9">
    <location>
        <begin position="305"/>
        <end position="325"/>
    </location>
</feature>